<dbReference type="OrthoDB" id="242585at2157"/>
<evidence type="ECO:0000259" key="1">
    <source>
        <dbReference type="Pfam" id="PF25956"/>
    </source>
</evidence>
<comment type="caution">
    <text evidence="2">The sequence shown here is derived from an EMBL/GenBank/DDBJ whole genome shotgun (WGS) entry which is preliminary data.</text>
</comment>
<dbReference type="InterPro" id="IPR058306">
    <property type="entry name" value="DUF7993"/>
</dbReference>
<evidence type="ECO:0000313" key="2">
    <source>
        <dbReference type="EMBL" id="MBP1987591.1"/>
    </source>
</evidence>
<keyword evidence="3" id="KW-1185">Reference proteome</keyword>
<evidence type="ECO:0000313" key="3">
    <source>
        <dbReference type="Proteomes" id="UP000823736"/>
    </source>
</evidence>
<name>A0A8T4GWU4_9EURY</name>
<dbReference type="RefSeq" id="WP_209491937.1">
    <property type="nucleotide sequence ID" value="NZ_JAGGLC010000004.1"/>
</dbReference>
<dbReference type="Pfam" id="PF25956">
    <property type="entry name" value="DUF7993"/>
    <property type="match status" value="1"/>
</dbReference>
<feature type="domain" description="DUF7993" evidence="1">
    <location>
        <begin position="1"/>
        <end position="128"/>
    </location>
</feature>
<sequence>MSADRVRDGHRIAELLASELESGASPDALAVIDADPEVEPVPEGALAYRVRDTAADEEIAAVYVQPDRAHVEFSVAPAAVAETAEAEGLRARPKAAHPPQTIVFVEDGAQAKWILPAFETALAGDGTDGNAFSEGAG</sequence>
<dbReference type="EMBL" id="JAGGLC010000004">
    <property type="protein sequence ID" value="MBP1987591.1"/>
    <property type="molecule type" value="Genomic_DNA"/>
</dbReference>
<dbReference type="AlphaFoldDB" id="A0A8T4GWU4"/>
<accession>A0A8T4GWU4</accession>
<dbReference type="Proteomes" id="UP000823736">
    <property type="component" value="Unassembled WGS sequence"/>
</dbReference>
<proteinExistence type="predicted"/>
<protein>
    <recommendedName>
        <fullName evidence="1">DUF7993 domain-containing protein</fullName>
    </recommendedName>
</protein>
<gene>
    <name evidence="2" type="ORF">J2753_002092</name>
</gene>
<reference evidence="2" key="1">
    <citation type="submission" date="2021-03" db="EMBL/GenBank/DDBJ databases">
        <title>Genomic Encyclopedia of Type Strains, Phase IV (KMG-IV): sequencing the most valuable type-strain genomes for metagenomic binning, comparative biology and taxonomic classification.</title>
        <authorList>
            <person name="Goeker M."/>
        </authorList>
    </citation>
    <scope>NUCLEOTIDE SEQUENCE</scope>
    <source>
        <strain evidence="2">DSM 26232</strain>
    </source>
</reference>
<organism evidence="2 3">
    <name type="scientific">Halolamina salifodinae</name>
    <dbReference type="NCBI Taxonomy" id="1202767"/>
    <lineage>
        <taxon>Archaea</taxon>
        <taxon>Methanobacteriati</taxon>
        <taxon>Methanobacteriota</taxon>
        <taxon>Stenosarchaea group</taxon>
        <taxon>Halobacteria</taxon>
        <taxon>Halobacteriales</taxon>
        <taxon>Haloferacaceae</taxon>
    </lineage>
</organism>